<evidence type="ECO:0000256" key="2">
    <source>
        <dbReference type="SAM" id="MobiDB-lite"/>
    </source>
</evidence>
<comment type="similarity">
    <text evidence="1">Belongs to the peptidase S8 family.</text>
</comment>
<protein>
    <submittedName>
        <fullName evidence="4">S8 family serine peptidase</fullName>
    </submittedName>
</protein>
<dbReference type="PROSITE" id="PS51892">
    <property type="entry name" value="SUBTILASE"/>
    <property type="match status" value="1"/>
</dbReference>
<evidence type="ECO:0000256" key="1">
    <source>
        <dbReference type="PROSITE-ProRule" id="PRU01240"/>
    </source>
</evidence>
<dbReference type="Proteomes" id="UP000321323">
    <property type="component" value="Chromosome"/>
</dbReference>
<evidence type="ECO:0000313" key="5">
    <source>
        <dbReference type="Proteomes" id="UP000321323"/>
    </source>
</evidence>
<keyword evidence="5" id="KW-1185">Reference proteome</keyword>
<feature type="compositionally biased region" description="Polar residues" evidence="2">
    <location>
        <begin position="1"/>
        <end position="18"/>
    </location>
</feature>
<organism evidence="4 5">
    <name type="scientific">[Empedobacter] haloabium</name>
    <dbReference type="NCBI Taxonomy" id="592317"/>
    <lineage>
        <taxon>Bacteria</taxon>
        <taxon>Pseudomonadati</taxon>
        <taxon>Pseudomonadota</taxon>
        <taxon>Betaproteobacteria</taxon>
        <taxon>Burkholderiales</taxon>
        <taxon>Oxalobacteraceae</taxon>
        <taxon>Telluria group</taxon>
        <taxon>Telluria group incertae sedis</taxon>
    </lineage>
</organism>
<sequence>MEKQMQSHATDNQPSQAMQDEPRVVVRFRKGIGLDGATPIGAQIERSGIGPWRQLNGQFPDIELRPVFTHLDPGKLRELTQRAMEMDPTYEGADFGAFYYADTPPNTDLVALAKSLLAWNSVESAYIDQGAPDPHVMPSDDPRFVDQGYLDPAPDGIDAEYAWGFAGSDGAGVRLIDLERGWTLNHEDLATHGALLLHGANRAYSRHHGTAVLGAICAVDNTIGCVGIAPRPASVNVVSLYDSSRVDAILAAITNLGFGDILLLEAQVLLNDLRMMGPMEAYDAEFEAIRLATALGIVVVEVGGNGTFPGRAPELDMDVYRTLGGRAILHRDPANPDFRDSGAIIVSAATSAAPHYRLPHAPHGKRIDCYAWGENITTLYSDELGATNRYTSRFGGTSGAAAIVAGAALAVQGRANKLDRGMRFSPGQIRAILSDPALGTPAAADEPTRIGVMPNLRAIFDTVLNSAPDVYARDFVGDVGDPHGMANPSKSPDIIPRRTPVASAQAAFGEGSGTENDDMLAENVELGHDNYVYVRARNRGATDALGVQATVYWSPVSTLVRPDLWTLVGTATLPDLPVGGGLIVSPAIVWDAARIPAPDHYCFVALVGNAADPAPEPADFVHWDNFVRFVQRNNNVAWRNFWVVDPHASSPDTTAPAGFVPLPFLMPGAPDIARDMDLEVVLQLPQGGAALLEVPLAFYDRLKRRNQVGNAEIDKQRQVARIPLNPHGRTYYGGITLRAKSRAALRLLVHVPEAQRDGRYSVAARQIWHQQEVGRVTWLLQPEDAPDPAR</sequence>
<comment type="caution">
    <text evidence="1">Lacks conserved residue(s) required for the propagation of feature annotation.</text>
</comment>
<accession>A0ABZ1UWD8</accession>
<dbReference type="InterPro" id="IPR036852">
    <property type="entry name" value="Peptidase_S8/S53_dom_sf"/>
</dbReference>
<evidence type="ECO:0000259" key="3">
    <source>
        <dbReference type="Pfam" id="PF00082"/>
    </source>
</evidence>
<dbReference type="EMBL" id="CP136508">
    <property type="protein sequence ID" value="WUR16018.1"/>
    <property type="molecule type" value="Genomic_DNA"/>
</dbReference>
<gene>
    <name evidence="4" type="ORF">E7V67_013210</name>
</gene>
<dbReference type="Gene3D" id="3.40.50.200">
    <property type="entry name" value="Peptidase S8/S53 domain"/>
    <property type="match status" value="1"/>
</dbReference>
<reference evidence="4 5" key="1">
    <citation type="journal article" date="2019" name="Int. J. Syst. Evol. Microbiol.">
        <title>The Draft Whole-Genome Sequence of the Antibiotic Producer Empedobacter haloabium ATCC 31962 Provides Indications for Its Taxonomic Reclassification.</title>
        <authorList>
            <person name="Miess H."/>
            <person name="Arlt P."/>
            <person name="Apel A.K."/>
            <person name="Weber T."/>
            <person name="Nieselt K."/>
            <person name="Hanssen F."/>
            <person name="Czemmel S."/>
            <person name="Nahnsen S."/>
            <person name="Gross H."/>
        </authorList>
    </citation>
    <scope>NUCLEOTIDE SEQUENCE [LARGE SCALE GENOMIC DNA]</scope>
    <source>
        <strain evidence="4 5">ATCC 31962</strain>
    </source>
</reference>
<name>A0ABZ1UWD8_9BURK</name>
<dbReference type="InterPro" id="IPR000209">
    <property type="entry name" value="Peptidase_S8/S53_dom"/>
</dbReference>
<dbReference type="Pfam" id="PF00082">
    <property type="entry name" value="Peptidase_S8"/>
    <property type="match status" value="1"/>
</dbReference>
<dbReference type="SUPFAM" id="SSF52743">
    <property type="entry name" value="Subtilisin-like"/>
    <property type="match status" value="1"/>
</dbReference>
<feature type="domain" description="Peptidase S8/S53" evidence="3">
    <location>
        <begin position="201"/>
        <end position="437"/>
    </location>
</feature>
<proteinExistence type="inferred from homology"/>
<feature type="region of interest" description="Disordered" evidence="2">
    <location>
        <begin position="1"/>
        <end position="21"/>
    </location>
</feature>
<evidence type="ECO:0000313" key="4">
    <source>
        <dbReference type="EMBL" id="WUR16018.1"/>
    </source>
</evidence>